<reference evidence="4 5" key="1">
    <citation type="submission" date="2019-11" db="EMBL/GenBank/DDBJ databases">
        <title>Whole genome sequence of Oryza granulata.</title>
        <authorList>
            <person name="Li W."/>
        </authorList>
    </citation>
    <scope>NUCLEOTIDE SEQUENCE [LARGE SCALE GENOMIC DNA]</scope>
    <source>
        <strain evidence="5">cv. Menghai</strain>
        <tissue evidence="4">Leaf</tissue>
    </source>
</reference>
<evidence type="ECO:0008006" key="6">
    <source>
        <dbReference type="Google" id="ProtNLM"/>
    </source>
</evidence>
<protein>
    <recommendedName>
        <fullName evidence="6">4-hydroxy-7-methoxy-3-oxo-3,4-dihydro-2H-1,4-benzoxazin-2-yl glucosidebeta-D-glucosidase</fullName>
    </recommendedName>
</protein>
<comment type="caution">
    <text evidence="4">The sequence shown here is derived from an EMBL/GenBank/DDBJ whole genome shotgun (WGS) entry which is preliminary data.</text>
</comment>
<name>A0A6G1E1W4_9ORYZ</name>
<proteinExistence type="inferred from homology"/>
<dbReference type="Proteomes" id="UP000479710">
    <property type="component" value="Unassembled WGS sequence"/>
</dbReference>
<feature type="chain" id="PRO_5026128002" description="4-hydroxy-7-methoxy-3-oxo-3,4-dihydro-2H-1,4-benzoxazin-2-yl glucosidebeta-D-glucosidase" evidence="3">
    <location>
        <begin position="21"/>
        <end position="94"/>
    </location>
</feature>
<keyword evidence="3" id="KW-0732">Signal</keyword>
<dbReference type="GO" id="GO:0004565">
    <property type="term" value="F:beta-galactosidase activity"/>
    <property type="evidence" value="ECO:0007669"/>
    <property type="project" value="UniProtKB-ARBA"/>
</dbReference>
<dbReference type="SUPFAM" id="SSF51445">
    <property type="entry name" value="(Trans)glycosidases"/>
    <property type="match status" value="1"/>
</dbReference>
<keyword evidence="2" id="KW-0325">Glycoprotein</keyword>
<dbReference type="GO" id="GO:0008422">
    <property type="term" value="F:beta-glucosidase activity"/>
    <property type="evidence" value="ECO:0007669"/>
    <property type="project" value="UniProtKB-ARBA"/>
</dbReference>
<evidence type="ECO:0000256" key="3">
    <source>
        <dbReference type="SAM" id="SignalP"/>
    </source>
</evidence>
<organism evidence="4 5">
    <name type="scientific">Oryza meyeriana var. granulata</name>
    <dbReference type="NCBI Taxonomy" id="110450"/>
    <lineage>
        <taxon>Eukaryota</taxon>
        <taxon>Viridiplantae</taxon>
        <taxon>Streptophyta</taxon>
        <taxon>Embryophyta</taxon>
        <taxon>Tracheophyta</taxon>
        <taxon>Spermatophyta</taxon>
        <taxon>Magnoliopsida</taxon>
        <taxon>Liliopsida</taxon>
        <taxon>Poales</taxon>
        <taxon>Poaceae</taxon>
        <taxon>BOP clade</taxon>
        <taxon>Oryzoideae</taxon>
        <taxon>Oryzeae</taxon>
        <taxon>Oryzinae</taxon>
        <taxon>Oryza</taxon>
        <taxon>Oryza meyeriana</taxon>
    </lineage>
</organism>
<dbReference type="Pfam" id="PF00232">
    <property type="entry name" value="Glyco_hydro_1"/>
    <property type="match status" value="1"/>
</dbReference>
<gene>
    <name evidence="4" type="ORF">E2562_028381</name>
</gene>
<dbReference type="Gene3D" id="3.20.20.80">
    <property type="entry name" value="Glycosidases"/>
    <property type="match status" value="1"/>
</dbReference>
<dbReference type="OrthoDB" id="784637at2759"/>
<dbReference type="GO" id="GO:0005975">
    <property type="term" value="P:carbohydrate metabolic process"/>
    <property type="evidence" value="ECO:0007669"/>
    <property type="project" value="InterPro"/>
</dbReference>
<dbReference type="AlphaFoldDB" id="A0A6G1E1W4"/>
<evidence type="ECO:0000256" key="2">
    <source>
        <dbReference type="ARBA" id="ARBA00023180"/>
    </source>
</evidence>
<evidence type="ECO:0000313" key="4">
    <source>
        <dbReference type="EMBL" id="KAF0919095.1"/>
    </source>
</evidence>
<comment type="similarity">
    <text evidence="1">Belongs to the glycosyl hydrolase 1 family.</text>
</comment>
<dbReference type="InterPro" id="IPR001360">
    <property type="entry name" value="Glyco_hydro_1"/>
</dbReference>
<dbReference type="GO" id="GO:0033907">
    <property type="term" value="F:beta-D-fucosidase activity"/>
    <property type="evidence" value="ECO:0007669"/>
    <property type="project" value="UniProtKB-ARBA"/>
</dbReference>
<dbReference type="EMBL" id="SPHZ02000005">
    <property type="protein sequence ID" value="KAF0919095.1"/>
    <property type="molecule type" value="Genomic_DNA"/>
</dbReference>
<feature type="signal peptide" evidence="3">
    <location>
        <begin position="1"/>
        <end position="20"/>
    </location>
</feature>
<sequence length="94" mass="9507">MGHRLVAVVLLASLVAGAVAMEQAAGDDGIRGGAEAGKRAASAWTGGLSRRSFPAGFMFGTAASAYQLEGMALKDGRGPSIWDAFVKIPGEQAA</sequence>
<evidence type="ECO:0000313" key="5">
    <source>
        <dbReference type="Proteomes" id="UP000479710"/>
    </source>
</evidence>
<accession>A0A6G1E1W4</accession>
<evidence type="ECO:0000256" key="1">
    <source>
        <dbReference type="ARBA" id="ARBA00010838"/>
    </source>
</evidence>
<keyword evidence="5" id="KW-1185">Reference proteome</keyword>
<dbReference type="InterPro" id="IPR017853">
    <property type="entry name" value="GH"/>
</dbReference>